<organism evidence="1 2">
    <name type="scientific">Rhodoplanes azumiensis</name>
    <dbReference type="NCBI Taxonomy" id="1897628"/>
    <lineage>
        <taxon>Bacteria</taxon>
        <taxon>Pseudomonadati</taxon>
        <taxon>Pseudomonadota</taxon>
        <taxon>Alphaproteobacteria</taxon>
        <taxon>Hyphomicrobiales</taxon>
        <taxon>Nitrobacteraceae</taxon>
        <taxon>Rhodoplanes</taxon>
    </lineage>
</organism>
<name>A0ABW5AKV8_9BRAD</name>
<keyword evidence="2" id="KW-1185">Reference proteome</keyword>
<evidence type="ECO:0000313" key="1">
    <source>
        <dbReference type="EMBL" id="MFD2183593.1"/>
    </source>
</evidence>
<dbReference type="RefSeq" id="WP_378478748.1">
    <property type="nucleotide sequence ID" value="NZ_JBHUIW010000018.1"/>
</dbReference>
<protein>
    <submittedName>
        <fullName evidence="1">Capsid protein</fullName>
    </submittedName>
</protein>
<evidence type="ECO:0000313" key="2">
    <source>
        <dbReference type="Proteomes" id="UP001597314"/>
    </source>
</evidence>
<dbReference type="Proteomes" id="UP001597314">
    <property type="component" value="Unassembled WGS sequence"/>
</dbReference>
<dbReference type="InterPro" id="IPR053738">
    <property type="entry name" value="Lambda_capsid_assembly"/>
</dbReference>
<accession>A0ABW5AKV8</accession>
<dbReference type="Gene3D" id="3.90.1690.10">
    <property type="entry name" value="phage-related protein like domain"/>
    <property type="match status" value="1"/>
</dbReference>
<gene>
    <name evidence="1" type="ORF">ACFSOX_15665</name>
</gene>
<dbReference type="EMBL" id="JBHUIW010000018">
    <property type="protein sequence ID" value="MFD2183593.1"/>
    <property type="molecule type" value="Genomic_DNA"/>
</dbReference>
<proteinExistence type="predicted"/>
<comment type="caution">
    <text evidence="1">The sequence shown here is derived from an EMBL/GenBank/DDBJ whole genome shotgun (WGS) entry which is preliminary data.</text>
</comment>
<reference evidence="2" key="1">
    <citation type="journal article" date="2019" name="Int. J. Syst. Evol. Microbiol.">
        <title>The Global Catalogue of Microorganisms (GCM) 10K type strain sequencing project: providing services to taxonomists for standard genome sequencing and annotation.</title>
        <authorList>
            <consortium name="The Broad Institute Genomics Platform"/>
            <consortium name="The Broad Institute Genome Sequencing Center for Infectious Disease"/>
            <person name="Wu L."/>
            <person name="Ma J."/>
        </authorList>
    </citation>
    <scope>NUCLEOTIDE SEQUENCE [LARGE SCALE GENOMIC DNA]</scope>
    <source>
        <strain evidence="2">CGMCC 1.6774</strain>
    </source>
</reference>
<sequence>MAPNRPFTVDPALTAVAVGYRNPDYTLIASQVLPYVPVPEERFKYTVYPISESFNVPEDLQVGRMGQVTRVEFTAEQATAEVDDWGVDNIVPQTDIDAAARQRAAGTGNYDPRARAVEGLTDMIDLAHEVRTARLVFNAASYAAGRKVTLSGTSRLSDYTNSDPFGVFDAAMSGTLVFKPNTAVFGNDAWSKIRAHPHLVNAIRGTLMNKGRITPEEFATLFGLRKVLIGEGWINVARKGHDPILTNVWGKHAAFLHLSTSPTTERTVTFGYTARLGTRLSGSYQDSSIGLKGATIIRVGEQAKELIIAPDVGYFIENIVA</sequence>